<feature type="compositionally biased region" description="Pro residues" evidence="2">
    <location>
        <begin position="92"/>
        <end position="102"/>
    </location>
</feature>
<dbReference type="RefSeq" id="WP_246104523.1">
    <property type="nucleotide sequence ID" value="NZ_VIVQ01000001.1"/>
</dbReference>
<evidence type="ECO:0000256" key="2">
    <source>
        <dbReference type="SAM" id="MobiDB-lite"/>
    </source>
</evidence>
<evidence type="ECO:0000313" key="4">
    <source>
        <dbReference type="Proteomes" id="UP000318297"/>
    </source>
</evidence>
<feature type="compositionally biased region" description="Polar residues" evidence="2">
    <location>
        <begin position="1"/>
        <end position="13"/>
    </location>
</feature>
<dbReference type="AlphaFoldDB" id="A0A561EB75"/>
<feature type="region of interest" description="Disordered" evidence="2">
    <location>
        <begin position="1"/>
        <end position="128"/>
    </location>
</feature>
<evidence type="ECO:0000256" key="1">
    <source>
        <dbReference type="SAM" id="Coils"/>
    </source>
</evidence>
<keyword evidence="1" id="KW-0175">Coiled coil</keyword>
<sequence length="539" mass="58313">MTTMSPQNPDSSNSDTTETVSSPETVEAVNTVEEQTPVVAVGADPSEDSGDDRPAPAATADDVEKAPVVQEPAGEQAPATTAAVPGTSAPKPSAPAPKPTAPSPASMRPHPPTAAAPTVPVTSESTKFGRVAEDGTVFVITPDGEREVGSYPEATHEEALAYFARKYDELNASAVLLLQRVVQTDLTVHDGHEGLRALREQVSGAHVVGDLAQLDATVEQVATALKAKAQVEGEARAAARAESAAKRETLVAEAETIAAQPVEKVQWKQSTARMRVLLDEWKAMQRDTTKLDKPTENALWQRFSAARNGFDKARRSHFAKLDEQHSAAKTEKLRLIAEAEKLATSKDWGQTATAFKRLMGEWKRAGRSSRADDDALWERFKTAQDSFFNAKDEVTAAENEQFEANLVVKEDLLKQARALLPVKNLGATKAALRNLQDKWDAAGKVPRKDIERLEKAMRAVETTIREAEDSKWKRVDPEVAARAQSMVDQLEKAVADLQADLAKAEAAGNAKKVAEAKSALEARTAWLEQARRGLQESGR</sequence>
<feature type="coiled-coil region" evidence="1">
    <location>
        <begin position="450"/>
        <end position="507"/>
    </location>
</feature>
<name>A0A561EB75_9MICO</name>
<dbReference type="EMBL" id="VIVQ01000001">
    <property type="protein sequence ID" value="TWE12873.1"/>
    <property type="molecule type" value="Genomic_DNA"/>
</dbReference>
<gene>
    <name evidence="3" type="ORF">BKA23_1695</name>
</gene>
<evidence type="ECO:0000313" key="3">
    <source>
        <dbReference type="EMBL" id="TWE12873.1"/>
    </source>
</evidence>
<keyword evidence="4" id="KW-1185">Reference proteome</keyword>
<proteinExistence type="predicted"/>
<dbReference type="Pfam" id="PF03993">
    <property type="entry name" value="DUF349"/>
    <property type="match status" value="3"/>
</dbReference>
<dbReference type="Proteomes" id="UP000318297">
    <property type="component" value="Unassembled WGS sequence"/>
</dbReference>
<organism evidence="3 4">
    <name type="scientific">Rudaeicoccus suwonensis</name>
    <dbReference type="NCBI Taxonomy" id="657409"/>
    <lineage>
        <taxon>Bacteria</taxon>
        <taxon>Bacillati</taxon>
        <taxon>Actinomycetota</taxon>
        <taxon>Actinomycetes</taxon>
        <taxon>Micrococcales</taxon>
        <taxon>Dermacoccaceae</taxon>
        <taxon>Rudaeicoccus</taxon>
    </lineage>
</organism>
<comment type="caution">
    <text evidence="3">The sequence shown here is derived from an EMBL/GenBank/DDBJ whole genome shotgun (WGS) entry which is preliminary data.</text>
</comment>
<accession>A0A561EB75</accession>
<reference evidence="3 4" key="1">
    <citation type="submission" date="2019-06" db="EMBL/GenBank/DDBJ databases">
        <title>Sequencing the genomes of 1000 actinobacteria strains.</title>
        <authorList>
            <person name="Klenk H.-P."/>
        </authorList>
    </citation>
    <scope>NUCLEOTIDE SEQUENCE [LARGE SCALE GENOMIC DNA]</scope>
    <source>
        <strain evidence="3 4">DSM 19560</strain>
    </source>
</reference>
<protein>
    <submittedName>
        <fullName evidence="3">Uncharacterized protein DUF349</fullName>
    </submittedName>
</protein>
<dbReference type="InterPro" id="IPR007139">
    <property type="entry name" value="DUF349"/>
</dbReference>
<feature type="compositionally biased region" description="Low complexity" evidence="2">
    <location>
        <begin position="14"/>
        <end position="29"/>
    </location>
</feature>